<evidence type="ECO:0000313" key="7">
    <source>
        <dbReference type="EMBL" id="AKF03555.1"/>
    </source>
</evidence>
<dbReference type="AlphaFoldDB" id="A0A0F6VZH3"/>
<dbReference type="InterPro" id="IPR006694">
    <property type="entry name" value="Fatty_acid_hydroxylase"/>
</dbReference>
<feature type="domain" description="Fatty acid hydroxylase" evidence="6">
    <location>
        <begin position="109"/>
        <end position="243"/>
    </location>
</feature>
<dbReference type="InterPro" id="IPR050307">
    <property type="entry name" value="Sterol_Desaturase_Related"/>
</dbReference>
<feature type="transmembrane region" description="Helical" evidence="5">
    <location>
        <begin position="12"/>
        <end position="34"/>
    </location>
</feature>
<keyword evidence="3 5" id="KW-1133">Transmembrane helix</keyword>
<dbReference type="STRING" id="927083.DB32_000704"/>
<dbReference type="RefSeq" id="WP_053231002.1">
    <property type="nucleotide sequence ID" value="NZ_CP011125.1"/>
</dbReference>
<dbReference type="EMBL" id="CP011125">
    <property type="protein sequence ID" value="AKF03555.1"/>
    <property type="molecule type" value="Genomic_DNA"/>
</dbReference>
<feature type="transmembrane region" description="Helical" evidence="5">
    <location>
        <begin position="96"/>
        <end position="114"/>
    </location>
</feature>
<protein>
    <submittedName>
        <fullName evidence="7">Sterol desaturase family protein</fullName>
    </submittedName>
</protein>
<sequence length="302" mass="35183">MLYELAQRGNFFTTWLALTVIAFALTMLMSGALFRRYYWRPTFETWRYKTNPQFPKPVMIRREVLQMLKGIYTATLCPAIALHLVDAGWSQAYGGLGGYGVGYLVFTFFVVWIGSDLYEFAYHRLGHTRAFWWKQHKPHHAFANPTPFAVIADDHLDQLIRSAPLLFIPMLMPINMDLLFLTYGAFFYGYGVYLHWGYELRWPDAHHPWINTAFQHYIHHARSTLMQPMHTGFFFKLWDKLAGSEYRAGPETCACAKCSIARGERTREEFERIVKPDYSPLLSPSFWLTGKVRQVEEPAPAE</sequence>
<comment type="subcellular location">
    <subcellularLocation>
        <location evidence="1">Membrane</location>
    </subcellularLocation>
</comment>
<dbReference type="GO" id="GO:0005506">
    <property type="term" value="F:iron ion binding"/>
    <property type="evidence" value="ECO:0007669"/>
    <property type="project" value="InterPro"/>
</dbReference>
<evidence type="ECO:0000259" key="6">
    <source>
        <dbReference type="Pfam" id="PF04116"/>
    </source>
</evidence>
<dbReference type="GO" id="GO:0008610">
    <property type="term" value="P:lipid biosynthetic process"/>
    <property type="evidence" value="ECO:0007669"/>
    <property type="project" value="InterPro"/>
</dbReference>
<feature type="transmembrane region" description="Helical" evidence="5">
    <location>
        <begin position="178"/>
        <end position="198"/>
    </location>
</feature>
<evidence type="ECO:0000256" key="5">
    <source>
        <dbReference type="SAM" id="Phobius"/>
    </source>
</evidence>
<organism evidence="7 8">
    <name type="scientific">Sandaracinus amylolyticus</name>
    <dbReference type="NCBI Taxonomy" id="927083"/>
    <lineage>
        <taxon>Bacteria</taxon>
        <taxon>Pseudomonadati</taxon>
        <taxon>Myxococcota</taxon>
        <taxon>Polyangia</taxon>
        <taxon>Polyangiales</taxon>
        <taxon>Sandaracinaceae</taxon>
        <taxon>Sandaracinus</taxon>
    </lineage>
</organism>
<dbReference type="Proteomes" id="UP000034883">
    <property type="component" value="Chromosome"/>
</dbReference>
<evidence type="ECO:0000256" key="2">
    <source>
        <dbReference type="ARBA" id="ARBA00022692"/>
    </source>
</evidence>
<proteinExistence type="predicted"/>
<name>A0A0F6VZH3_9BACT</name>
<accession>A0A0F6VZH3</accession>
<evidence type="ECO:0000256" key="1">
    <source>
        <dbReference type="ARBA" id="ARBA00004370"/>
    </source>
</evidence>
<dbReference type="Pfam" id="PF04116">
    <property type="entry name" value="FA_hydroxylase"/>
    <property type="match status" value="1"/>
</dbReference>
<dbReference type="KEGG" id="samy:DB32_000704"/>
<keyword evidence="2 5" id="KW-0812">Transmembrane</keyword>
<evidence type="ECO:0000313" key="8">
    <source>
        <dbReference type="Proteomes" id="UP000034883"/>
    </source>
</evidence>
<keyword evidence="4 5" id="KW-0472">Membrane</keyword>
<keyword evidence="8" id="KW-1185">Reference proteome</keyword>
<dbReference type="GO" id="GO:0016491">
    <property type="term" value="F:oxidoreductase activity"/>
    <property type="evidence" value="ECO:0007669"/>
    <property type="project" value="InterPro"/>
</dbReference>
<evidence type="ECO:0000256" key="4">
    <source>
        <dbReference type="ARBA" id="ARBA00023136"/>
    </source>
</evidence>
<gene>
    <name evidence="7" type="ORF">DB32_000704</name>
</gene>
<dbReference type="GO" id="GO:0016020">
    <property type="term" value="C:membrane"/>
    <property type="evidence" value="ECO:0007669"/>
    <property type="project" value="UniProtKB-SubCell"/>
</dbReference>
<dbReference type="PANTHER" id="PTHR11863">
    <property type="entry name" value="STEROL DESATURASE"/>
    <property type="match status" value="1"/>
</dbReference>
<evidence type="ECO:0000256" key="3">
    <source>
        <dbReference type="ARBA" id="ARBA00022989"/>
    </source>
</evidence>
<reference evidence="7 8" key="1">
    <citation type="submission" date="2015-03" db="EMBL/GenBank/DDBJ databases">
        <title>Genome assembly of Sandaracinus amylolyticus DSM 53668.</title>
        <authorList>
            <person name="Sharma G."/>
            <person name="Subramanian S."/>
        </authorList>
    </citation>
    <scope>NUCLEOTIDE SEQUENCE [LARGE SCALE GENOMIC DNA]</scope>
    <source>
        <strain evidence="7 8">DSM 53668</strain>
    </source>
</reference>
<feature type="transmembrane region" description="Helical" evidence="5">
    <location>
        <begin position="71"/>
        <end position="90"/>
    </location>
</feature>